<reference evidence="1 2" key="1">
    <citation type="submission" date="2019-07" db="EMBL/GenBank/DDBJ databases">
        <title>Genomics analysis of Aphanomyces spp. identifies a new class of oomycete effector associated with host adaptation.</title>
        <authorList>
            <person name="Gaulin E."/>
        </authorList>
    </citation>
    <scope>NUCLEOTIDE SEQUENCE [LARGE SCALE GENOMIC DNA]</scope>
    <source>
        <strain evidence="1 2">ATCC 201684</strain>
    </source>
</reference>
<proteinExistence type="predicted"/>
<sequence>MKKVSSCADVAVRKSCKGVETSRQKREQLGRKVLWWDRKERNNKHLPLPSERAHEISLSLQQLVTKGWNAVVKTRLGAAASCCKTREVGDHDGWPPTTNGLRVTTGAKPGGGDFVVFLVD</sequence>
<protein>
    <submittedName>
        <fullName evidence="1">Uncharacterized protein</fullName>
    </submittedName>
</protein>
<dbReference type="AlphaFoldDB" id="A0A6G0X917"/>
<evidence type="ECO:0000313" key="1">
    <source>
        <dbReference type="EMBL" id="KAF0736499.1"/>
    </source>
</evidence>
<dbReference type="Proteomes" id="UP000481153">
    <property type="component" value="Unassembled WGS sequence"/>
</dbReference>
<dbReference type="EMBL" id="VJMJ01000089">
    <property type="protein sequence ID" value="KAF0736499.1"/>
    <property type="molecule type" value="Genomic_DNA"/>
</dbReference>
<evidence type="ECO:0000313" key="2">
    <source>
        <dbReference type="Proteomes" id="UP000481153"/>
    </source>
</evidence>
<keyword evidence="2" id="KW-1185">Reference proteome</keyword>
<organism evidence="1 2">
    <name type="scientific">Aphanomyces euteiches</name>
    <dbReference type="NCBI Taxonomy" id="100861"/>
    <lineage>
        <taxon>Eukaryota</taxon>
        <taxon>Sar</taxon>
        <taxon>Stramenopiles</taxon>
        <taxon>Oomycota</taxon>
        <taxon>Saprolegniomycetes</taxon>
        <taxon>Saprolegniales</taxon>
        <taxon>Verrucalvaceae</taxon>
        <taxon>Aphanomyces</taxon>
    </lineage>
</organism>
<gene>
    <name evidence="1" type="ORF">Ae201684_007509</name>
</gene>
<accession>A0A6G0X917</accession>
<name>A0A6G0X917_9STRA</name>
<comment type="caution">
    <text evidence="1">The sequence shown here is derived from an EMBL/GenBank/DDBJ whole genome shotgun (WGS) entry which is preliminary data.</text>
</comment>